<dbReference type="InterPro" id="IPR051052">
    <property type="entry name" value="Diverse_substrate_MTase"/>
</dbReference>
<evidence type="ECO:0000313" key="5">
    <source>
        <dbReference type="EMBL" id="KAK8001055.1"/>
    </source>
</evidence>
<dbReference type="Proteomes" id="UP001396898">
    <property type="component" value="Unassembled WGS sequence"/>
</dbReference>
<keyword evidence="6" id="KW-1185">Reference proteome</keyword>
<keyword evidence="3" id="KW-0808">Transferase</keyword>
<evidence type="ECO:0000259" key="4">
    <source>
        <dbReference type="Pfam" id="PF08241"/>
    </source>
</evidence>
<dbReference type="Gene3D" id="3.40.50.150">
    <property type="entry name" value="Vaccinia Virus protein VP39"/>
    <property type="match status" value="1"/>
</dbReference>
<proteinExistence type="inferred from homology"/>
<evidence type="ECO:0000256" key="2">
    <source>
        <dbReference type="ARBA" id="ARBA00022603"/>
    </source>
</evidence>
<dbReference type="InterPro" id="IPR029063">
    <property type="entry name" value="SAM-dependent_MTases_sf"/>
</dbReference>
<comment type="caution">
    <text evidence="5">The sequence shown here is derived from an EMBL/GenBank/DDBJ whole genome shotgun (WGS) entry which is preliminary data.</text>
</comment>
<feature type="domain" description="Methyltransferase type 11" evidence="4">
    <location>
        <begin position="61"/>
        <end position="143"/>
    </location>
</feature>
<dbReference type="CDD" id="cd02440">
    <property type="entry name" value="AdoMet_MTases"/>
    <property type="match status" value="1"/>
</dbReference>
<dbReference type="Pfam" id="PF08241">
    <property type="entry name" value="Methyltransf_11"/>
    <property type="match status" value="1"/>
</dbReference>
<dbReference type="InterPro" id="IPR013216">
    <property type="entry name" value="Methyltransf_11"/>
</dbReference>
<evidence type="ECO:0000256" key="1">
    <source>
        <dbReference type="ARBA" id="ARBA00008361"/>
    </source>
</evidence>
<keyword evidence="2" id="KW-0489">Methyltransferase</keyword>
<evidence type="ECO:0000256" key="3">
    <source>
        <dbReference type="ARBA" id="ARBA00022679"/>
    </source>
</evidence>
<dbReference type="SUPFAM" id="SSF53335">
    <property type="entry name" value="S-adenosyl-L-methionine-dependent methyltransferases"/>
    <property type="match status" value="1"/>
</dbReference>
<sequence length="325" mass="35651">MSSDTGNSANFWHLADYDEAFWTNYLAARPNYDANGFYDLLYAYHDAHTGRYDVAYDVAGVFATRFKRVIASDKNDAHLTAAKKLHGHLPNIEFQLCPGEDVALGIPAASCDAVVCAEAIPLMDHERALDAFARVLKPGGTLAVWFYGRPIFADDGDDQASACQEIYGRLFTAAAAKVVEAGGPAFRTGWKAATDVIASELDAVGFPASTWRDVERRKWNTASGGGGKMEFNDALPDVPIDRPSRVDPSREQTTHIRDATFWAERWDVGQVRNFVQALLPTAGHAQLDQDPELRGLFAELTEAMGGESAKRQIAWPVVLLLATRK</sequence>
<name>A0ABR1R5J0_9PEZI</name>
<evidence type="ECO:0000313" key="6">
    <source>
        <dbReference type="Proteomes" id="UP001396898"/>
    </source>
</evidence>
<dbReference type="PANTHER" id="PTHR44942:SF4">
    <property type="entry name" value="METHYLTRANSFERASE TYPE 11 DOMAIN-CONTAINING PROTEIN"/>
    <property type="match status" value="1"/>
</dbReference>
<gene>
    <name evidence="5" type="ORF">PG991_013277</name>
</gene>
<dbReference type="EMBL" id="JAQQWI010000018">
    <property type="protein sequence ID" value="KAK8001055.1"/>
    <property type="molecule type" value="Genomic_DNA"/>
</dbReference>
<reference evidence="5 6" key="1">
    <citation type="submission" date="2023-01" db="EMBL/GenBank/DDBJ databases">
        <title>Analysis of 21 Apiospora genomes using comparative genomics revels a genus with tremendous synthesis potential of carbohydrate active enzymes and secondary metabolites.</title>
        <authorList>
            <person name="Sorensen T."/>
        </authorList>
    </citation>
    <scope>NUCLEOTIDE SEQUENCE [LARGE SCALE GENOMIC DNA]</scope>
    <source>
        <strain evidence="5 6">CBS 20057</strain>
    </source>
</reference>
<comment type="similarity">
    <text evidence="1">Belongs to the methyltransferase superfamily.</text>
</comment>
<dbReference type="PANTHER" id="PTHR44942">
    <property type="entry name" value="METHYLTRANSF_11 DOMAIN-CONTAINING PROTEIN"/>
    <property type="match status" value="1"/>
</dbReference>
<organism evidence="5 6">
    <name type="scientific">Apiospora marii</name>
    <dbReference type="NCBI Taxonomy" id="335849"/>
    <lineage>
        <taxon>Eukaryota</taxon>
        <taxon>Fungi</taxon>
        <taxon>Dikarya</taxon>
        <taxon>Ascomycota</taxon>
        <taxon>Pezizomycotina</taxon>
        <taxon>Sordariomycetes</taxon>
        <taxon>Xylariomycetidae</taxon>
        <taxon>Amphisphaeriales</taxon>
        <taxon>Apiosporaceae</taxon>
        <taxon>Apiospora</taxon>
    </lineage>
</organism>
<protein>
    <recommendedName>
        <fullName evidence="4">Methyltransferase type 11 domain-containing protein</fullName>
    </recommendedName>
</protein>
<accession>A0ABR1R5J0</accession>